<dbReference type="Gramene" id="TVU49065">
    <property type="protein sequence ID" value="TVU49065"/>
    <property type="gene ID" value="EJB05_00356"/>
</dbReference>
<dbReference type="EMBL" id="RWGY01000002">
    <property type="protein sequence ID" value="TVU49065.1"/>
    <property type="molecule type" value="Genomic_DNA"/>
</dbReference>
<organism evidence="1 2">
    <name type="scientific">Eragrostis curvula</name>
    <name type="common">weeping love grass</name>
    <dbReference type="NCBI Taxonomy" id="38414"/>
    <lineage>
        <taxon>Eukaryota</taxon>
        <taxon>Viridiplantae</taxon>
        <taxon>Streptophyta</taxon>
        <taxon>Embryophyta</taxon>
        <taxon>Tracheophyta</taxon>
        <taxon>Spermatophyta</taxon>
        <taxon>Magnoliopsida</taxon>
        <taxon>Liliopsida</taxon>
        <taxon>Poales</taxon>
        <taxon>Poaceae</taxon>
        <taxon>PACMAD clade</taxon>
        <taxon>Chloridoideae</taxon>
        <taxon>Eragrostideae</taxon>
        <taxon>Eragrostidinae</taxon>
        <taxon>Eragrostis</taxon>
    </lineage>
</organism>
<comment type="caution">
    <text evidence="1">The sequence shown here is derived from an EMBL/GenBank/DDBJ whole genome shotgun (WGS) entry which is preliminary data.</text>
</comment>
<sequence length="80" mass="9064">MTTAPVLNLSSAPDVYYDFSKGFAEIIYESTRNAMPPSTVNQCPNHLVSNMFHNISHILVETLFQNMYPINGNTHISFRD</sequence>
<accession>A0A5J9WM67</accession>
<dbReference type="Proteomes" id="UP000324897">
    <property type="component" value="Chromosome 6"/>
</dbReference>
<gene>
    <name evidence="1" type="ORF">EJB05_00356</name>
</gene>
<name>A0A5J9WM67_9POAL</name>
<evidence type="ECO:0000313" key="2">
    <source>
        <dbReference type="Proteomes" id="UP000324897"/>
    </source>
</evidence>
<proteinExistence type="predicted"/>
<evidence type="ECO:0000313" key="1">
    <source>
        <dbReference type="EMBL" id="TVU49065.1"/>
    </source>
</evidence>
<dbReference type="AlphaFoldDB" id="A0A5J9WM67"/>
<protein>
    <submittedName>
        <fullName evidence="1">Uncharacterized protein</fullName>
    </submittedName>
</protein>
<reference evidence="1 2" key="1">
    <citation type="journal article" date="2019" name="Sci. Rep.">
        <title>A high-quality genome of Eragrostis curvula grass provides insights into Poaceae evolution and supports new strategies to enhance forage quality.</title>
        <authorList>
            <person name="Carballo J."/>
            <person name="Santos B.A.C.M."/>
            <person name="Zappacosta D."/>
            <person name="Garbus I."/>
            <person name="Selva J.P."/>
            <person name="Gallo C.A."/>
            <person name="Diaz A."/>
            <person name="Albertini E."/>
            <person name="Caccamo M."/>
            <person name="Echenique V."/>
        </authorList>
    </citation>
    <scope>NUCLEOTIDE SEQUENCE [LARGE SCALE GENOMIC DNA]</scope>
    <source>
        <strain evidence="2">cv. Victoria</strain>
        <tissue evidence="1">Leaf</tissue>
    </source>
</reference>
<keyword evidence="2" id="KW-1185">Reference proteome</keyword>
<feature type="non-terminal residue" evidence="1">
    <location>
        <position position="80"/>
    </location>
</feature>